<reference evidence="8" key="2">
    <citation type="submission" date="2025-09" db="UniProtKB">
        <authorList>
            <consortium name="Ensembl"/>
        </authorList>
    </citation>
    <scope>IDENTIFICATION</scope>
</reference>
<feature type="domain" description="CLIP1 zinc knuckle" evidence="7">
    <location>
        <begin position="82"/>
        <end position="98"/>
    </location>
</feature>
<sequence>MPPSVIVDLQRKNEELKIKLKKLAVAEFIGNDSKHDKKATLRPFCDICDRFDLHDTEDCPTQAQSPDAVPHSSYRGHRDSERPYCKICEVFDHTTESCSDDRTF</sequence>
<keyword evidence="4" id="KW-0175">Coiled coil</keyword>
<evidence type="ECO:0000256" key="2">
    <source>
        <dbReference type="ARBA" id="ARBA00022490"/>
    </source>
</evidence>
<evidence type="ECO:0000259" key="7">
    <source>
        <dbReference type="Pfam" id="PF16641"/>
    </source>
</evidence>
<dbReference type="AlphaFoldDB" id="A0A3Q2YYA2"/>
<dbReference type="STRING" id="109280.ENSHCOP00000018637"/>
<dbReference type="GeneTree" id="ENSGT00940000178249"/>
<evidence type="ECO:0000313" key="9">
    <source>
        <dbReference type="Proteomes" id="UP000264820"/>
    </source>
</evidence>
<keyword evidence="3" id="KW-0493">Microtubule</keyword>
<evidence type="ECO:0000256" key="1">
    <source>
        <dbReference type="ARBA" id="ARBA00004245"/>
    </source>
</evidence>
<feature type="domain" description="CLIP1 zinc knuckle" evidence="7">
    <location>
        <begin position="42"/>
        <end position="59"/>
    </location>
</feature>
<accession>A0A3Q2YYA2</accession>
<dbReference type="GO" id="GO:0005874">
    <property type="term" value="C:microtubule"/>
    <property type="evidence" value="ECO:0007669"/>
    <property type="project" value="UniProtKB-KW"/>
</dbReference>
<protein>
    <recommendedName>
        <fullName evidence="7">CLIP1 zinc knuckle domain-containing protein</fullName>
    </recommendedName>
</protein>
<evidence type="ECO:0000256" key="4">
    <source>
        <dbReference type="ARBA" id="ARBA00023054"/>
    </source>
</evidence>
<dbReference type="OMA" id="XTESCND"/>
<keyword evidence="5" id="KW-0206">Cytoskeleton</keyword>
<dbReference type="InterPro" id="IPR032108">
    <property type="entry name" value="CLIP1_ZNF"/>
</dbReference>
<comment type="subcellular location">
    <subcellularLocation>
        <location evidence="1">Cytoplasm</location>
        <location evidence="1">Cytoskeleton</location>
    </subcellularLocation>
</comment>
<name>A0A3Q2YYA2_HIPCM</name>
<keyword evidence="9" id="KW-1185">Reference proteome</keyword>
<dbReference type="Proteomes" id="UP000264820">
    <property type="component" value="Unplaced"/>
</dbReference>
<feature type="region of interest" description="Disordered" evidence="6">
    <location>
        <begin position="59"/>
        <end position="79"/>
    </location>
</feature>
<dbReference type="Ensembl" id="ENSHCOT00000010752.1">
    <property type="protein sequence ID" value="ENSHCOP00000018637.1"/>
    <property type="gene ID" value="ENSHCOG00000003330.1"/>
</dbReference>
<evidence type="ECO:0000256" key="5">
    <source>
        <dbReference type="ARBA" id="ARBA00023212"/>
    </source>
</evidence>
<proteinExistence type="predicted"/>
<organism evidence="8 9">
    <name type="scientific">Hippocampus comes</name>
    <name type="common">Tiger tail seahorse</name>
    <dbReference type="NCBI Taxonomy" id="109280"/>
    <lineage>
        <taxon>Eukaryota</taxon>
        <taxon>Metazoa</taxon>
        <taxon>Chordata</taxon>
        <taxon>Craniata</taxon>
        <taxon>Vertebrata</taxon>
        <taxon>Euteleostomi</taxon>
        <taxon>Actinopterygii</taxon>
        <taxon>Neopterygii</taxon>
        <taxon>Teleostei</taxon>
        <taxon>Neoteleostei</taxon>
        <taxon>Acanthomorphata</taxon>
        <taxon>Syngnathiaria</taxon>
        <taxon>Syngnathiformes</taxon>
        <taxon>Syngnathoidei</taxon>
        <taxon>Syngnathidae</taxon>
        <taxon>Hippocampus</taxon>
    </lineage>
</organism>
<reference evidence="8" key="1">
    <citation type="submission" date="2025-08" db="UniProtKB">
        <authorList>
            <consortium name="Ensembl"/>
        </authorList>
    </citation>
    <scope>IDENTIFICATION</scope>
</reference>
<evidence type="ECO:0000256" key="6">
    <source>
        <dbReference type="SAM" id="MobiDB-lite"/>
    </source>
</evidence>
<evidence type="ECO:0000313" key="8">
    <source>
        <dbReference type="Ensembl" id="ENSHCOP00000018637.1"/>
    </source>
</evidence>
<dbReference type="Pfam" id="PF16641">
    <property type="entry name" value="CLIP1_ZNF"/>
    <property type="match status" value="2"/>
</dbReference>
<evidence type="ECO:0000256" key="3">
    <source>
        <dbReference type="ARBA" id="ARBA00022701"/>
    </source>
</evidence>
<keyword evidence="2" id="KW-0963">Cytoplasm</keyword>